<proteinExistence type="predicted"/>
<feature type="transmembrane region" description="Helical" evidence="1">
    <location>
        <begin position="227"/>
        <end position="243"/>
    </location>
</feature>
<feature type="transmembrane region" description="Helical" evidence="1">
    <location>
        <begin position="110"/>
        <end position="130"/>
    </location>
</feature>
<sequence>MSILFNRKYVLITLAFAILLVVAGIVAPLNWDSGEYHYLSIKWYESYKLVPGLANLHGRYAFNPATFVLSAPYSFTDIFGQALYTLNYVIALMFYAFILKSIYLSKNTAMQIALFIAAIILLKVTLGNISSPSPDLLAAYMVFYCTYLILNGIINDTITPGYIVKLLVFISFAVTVKITTVLLGFSLFLLLHIALKKGYQFRQIFFASIPLILIIVPFLVRNVVMSGYLFYPVVGTNFFNLSYEVPPEVIRLDYVFCKFGPSQNGNPDYYLFQTLPILDRIKSWFTLYVSHHPTGLILTLLAFLSVIPWMLLLLKKRKRSCNLIFTLWIILYLSLIIWFVSSPEFRFGISYVASTIFVSVYYFSYKIRFSENIQKKLLFSFKVLLLPLTIHYLSFFHLHPASYRFMFQSVLIKPLKDYRYKHTPDFPFVLLRNGQKLYIPNDKEGFSCLNAEGPCMNWPYGKLKMRGEKIEDGFILETNEVEKNFPYVNILFKEK</sequence>
<organism evidence="3 4">
    <name type="scientific">Polluticaenibacter yanchengensis</name>
    <dbReference type="NCBI Taxonomy" id="3014562"/>
    <lineage>
        <taxon>Bacteria</taxon>
        <taxon>Pseudomonadati</taxon>
        <taxon>Bacteroidota</taxon>
        <taxon>Chitinophagia</taxon>
        <taxon>Chitinophagales</taxon>
        <taxon>Chitinophagaceae</taxon>
        <taxon>Polluticaenibacter</taxon>
    </lineage>
</organism>
<dbReference type="Pfam" id="PF26626">
    <property type="entry name" value="DUF8201"/>
    <property type="match status" value="1"/>
</dbReference>
<feature type="transmembrane region" description="Helical" evidence="1">
    <location>
        <begin position="78"/>
        <end position="98"/>
    </location>
</feature>
<feature type="transmembrane region" description="Helical" evidence="1">
    <location>
        <begin position="136"/>
        <end position="154"/>
    </location>
</feature>
<feature type="transmembrane region" description="Helical" evidence="1">
    <location>
        <begin position="201"/>
        <end position="220"/>
    </location>
</feature>
<evidence type="ECO:0000313" key="3">
    <source>
        <dbReference type="EMBL" id="MDA3614023.1"/>
    </source>
</evidence>
<feature type="transmembrane region" description="Helical" evidence="1">
    <location>
        <begin position="321"/>
        <end position="341"/>
    </location>
</feature>
<feature type="transmembrane region" description="Helical" evidence="1">
    <location>
        <begin position="347"/>
        <end position="365"/>
    </location>
</feature>
<keyword evidence="1" id="KW-0472">Membrane</keyword>
<reference evidence="3 4" key="1">
    <citation type="submission" date="2022-12" db="EMBL/GenBank/DDBJ databases">
        <title>Chitinophagaceae gen. sp. nov., a new member of the family Chitinophagaceae, isolated from soil in a chemical factory.</title>
        <authorList>
            <person name="Ke Z."/>
        </authorList>
    </citation>
    <scope>NUCLEOTIDE SEQUENCE [LARGE SCALE GENOMIC DNA]</scope>
    <source>
        <strain evidence="3 4">LY-5</strain>
    </source>
</reference>
<protein>
    <recommendedName>
        <fullName evidence="2">DUF8201 domain-containing protein</fullName>
    </recommendedName>
</protein>
<comment type="caution">
    <text evidence="3">The sequence shown here is derived from an EMBL/GenBank/DDBJ whole genome shotgun (WGS) entry which is preliminary data.</text>
</comment>
<feature type="transmembrane region" description="Helical" evidence="1">
    <location>
        <begin position="377"/>
        <end position="398"/>
    </location>
</feature>
<keyword evidence="1" id="KW-0812">Transmembrane</keyword>
<dbReference type="NCBIfam" id="NF047510">
    <property type="entry name" value="LIC_10190_fam"/>
    <property type="match status" value="1"/>
</dbReference>
<gene>
    <name evidence="3" type="ORF">O3P16_04345</name>
</gene>
<feature type="transmembrane region" description="Helical" evidence="1">
    <location>
        <begin position="9"/>
        <end position="29"/>
    </location>
</feature>
<accession>A0ABT4UIL5</accession>
<feature type="transmembrane region" description="Helical" evidence="1">
    <location>
        <begin position="294"/>
        <end position="314"/>
    </location>
</feature>
<dbReference type="InterPro" id="IPR058065">
    <property type="entry name" value="LIC_10190-like"/>
</dbReference>
<evidence type="ECO:0000256" key="1">
    <source>
        <dbReference type="SAM" id="Phobius"/>
    </source>
</evidence>
<keyword evidence="4" id="KW-1185">Reference proteome</keyword>
<keyword evidence="1" id="KW-1133">Transmembrane helix</keyword>
<evidence type="ECO:0000259" key="2">
    <source>
        <dbReference type="Pfam" id="PF26626"/>
    </source>
</evidence>
<evidence type="ECO:0000313" key="4">
    <source>
        <dbReference type="Proteomes" id="UP001210231"/>
    </source>
</evidence>
<feature type="domain" description="DUF8201" evidence="2">
    <location>
        <begin position="6"/>
        <end position="352"/>
    </location>
</feature>
<dbReference type="InterPro" id="IPR058514">
    <property type="entry name" value="DUF8201"/>
</dbReference>
<dbReference type="EMBL" id="JAQGEF010000004">
    <property type="protein sequence ID" value="MDA3614023.1"/>
    <property type="molecule type" value="Genomic_DNA"/>
</dbReference>
<name>A0ABT4UIL5_9BACT</name>
<feature type="transmembrane region" description="Helical" evidence="1">
    <location>
        <begin position="166"/>
        <end position="195"/>
    </location>
</feature>
<dbReference type="Proteomes" id="UP001210231">
    <property type="component" value="Unassembled WGS sequence"/>
</dbReference>